<dbReference type="InterPro" id="IPR026703">
    <property type="entry name" value="ERICH2"/>
</dbReference>
<name>A0AAW2HQP2_9NEOP</name>
<dbReference type="InterPro" id="IPR011990">
    <property type="entry name" value="TPR-like_helical_dom_sf"/>
</dbReference>
<gene>
    <name evidence="2" type="ORF">PYX00_008792</name>
</gene>
<feature type="compositionally biased region" description="Polar residues" evidence="1">
    <location>
        <begin position="130"/>
        <end position="139"/>
    </location>
</feature>
<dbReference type="PANTHER" id="PTHR21520">
    <property type="entry name" value="GLUTAMATE-RICH PROTEIN 2"/>
    <property type="match status" value="1"/>
</dbReference>
<dbReference type="PANTHER" id="PTHR21520:SF2">
    <property type="entry name" value="GLUTAMATE-RICH PROTEIN 2"/>
    <property type="match status" value="1"/>
</dbReference>
<feature type="region of interest" description="Disordered" evidence="1">
    <location>
        <begin position="1"/>
        <end position="36"/>
    </location>
</feature>
<dbReference type="Gene3D" id="1.25.40.10">
    <property type="entry name" value="Tetratricopeptide repeat domain"/>
    <property type="match status" value="1"/>
</dbReference>
<reference evidence="2" key="1">
    <citation type="journal article" date="2024" name="Gigascience">
        <title>Chromosome-level genome of the poultry shaft louse Menopon gallinae provides insight into the host-switching and adaptive evolution of parasitic lice.</title>
        <authorList>
            <person name="Xu Y."/>
            <person name="Ma L."/>
            <person name="Liu S."/>
            <person name="Liang Y."/>
            <person name="Liu Q."/>
            <person name="He Z."/>
            <person name="Tian L."/>
            <person name="Duan Y."/>
            <person name="Cai W."/>
            <person name="Li H."/>
            <person name="Song F."/>
        </authorList>
    </citation>
    <scope>NUCLEOTIDE SEQUENCE</scope>
    <source>
        <strain evidence="2">Cailab_2023a</strain>
    </source>
</reference>
<protein>
    <recommendedName>
        <fullName evidence="3">Glutamate-rich protein 2</fullName>
    </recommendedName>
</protein>
<feature type="compositionally biased region" description="Acidic residues" evidence="1">
    <location>
        <begin position="26"/>
        <end position="35"/>
    </location>
</feature>
<sequence length="152" mass="16831">MSDSENNGNVIGERRRPSITNGSAEDLSEYTDADESISAPTEILAEFLSAIMLKQYETALKYCKIILNYEPNNSTAREFYPLILEKIEIMKAEQNEQDEDNSDFSESAPSVDSNHSSTSGDESEPKTVDSDATSASYSSLEDEEADRDNSHV</sequence>
<evidence type="ECO:0000313" key="2">
    <source>
        <dbReference type="EMBL" id="KAL0271807.1"/>
    </source>
</evidence>
<evidence type="ECO:0008006" key="3">
    <source>
        <dbReference type="Google" id="ProtNLM"/>
    </source>
</evidence>
<accession>A0AAW2HQP2</accession>
<organism evidence="2">
    <name type="scientific">Menopon gallinae</name>
    <name type="common">poultry shaft louse</name>
    <dbReference type="NCBI Taxonomy" id="328185"/>
    <lineage>
        <taxon>Eukaryota</taxon>
        <taxon>Metazoa</taxon>
        <taxon>Ecdysozoa</taxon>
        <taxon>Arthropoda</taxon>
        <taxon>Hexapoda</taxon>
        <taxon>Insecta</taxon>
        <taxon>Pterygota</taxon>
        <taxon>Neoptera</taxon>
        <taxon>Paraneoptera</taxon>
        <taxon>Psocodea</taxon>
        <taxon>Troctomorpha</taxon>
        <taxon>Phthiraptera</taxon>
        <taxon>Amblycera</taxon>
        <taxon>Menoponidae</taxon>
        <taxon>Menopon</taxon>
    </lineage>
</organism>
<proteinExistence type="predicted"/>
<feature type="region of interest" description="Disordered" evidence="1">
    <location>
        <begin position="93"/>
        <end position="152"/>
    </location>
</feature>
<dbReference type="EMBL" id="JARGDH010000004">
    <property type="protein sequence ID" value="KAL0271807.1"/>
    <property type="molecule type" value="Genomic_DNA"/>
</dbReference>
<evidence type="ECO:0000256" key="1">
    <source>
        <dbReference type="SAM" id="MobiDB-lite"/>
    </source>
</evidence>
<dbReference type="SUPFAM" id="SSF48452">
    <property type="entry name" value="TPR-like"/>
    <property type="match status" value="1"/>
</dbReference>
<dbReference type="AlphaFoldDB" id="A0AAW2HQP2"/>
<comment type="caution">
    <text evidence="2">The sequence shown here is derived from an EMBL/GenBank/DDBJ whole genome shotgun (WGS) entry which is preliminary data.</text>
</comment>
<feature type="compositionally biased region" description="Polar residues" evidence="1">
    <location>
        <begin position="104"/>
        <end position="120"/>
    </location>
</feature>